<dbReference type="AlphaFoldDB" id="A0A3A1Y654"/>
<feature type="transmembrane region" description="Helical" evidence="1">
    <location>
        <begin position="246"/>
        <end position="267"/>
    </location>
</feature>
<evidence type="ECO:0000313" key="3">
    <source>
        <dbReference type="Proteomes" id="UP000266258"/>
    </source>
</evidence>
<evidence type="ECO:0000313" key="2">
    <source>
        <dbReference type="EMBL" id="RIY31534.1"/>
    </source>
</evidence>
<sequence>MHIQKNYLTPWRLLSFILGTAFGLVVMVVPFHLPLADQGSTIDTLTFYYLKQFINWLGLPFFICLITGVCVLSSFLSLIQYFFAPALFAKNATFLRLVQVSGLDVFFRTLGAVIAVLVLSQTGPQFLISEHTGQSMLEQATQLAILVAPILFFQTFILEFGFMEFLGTLIGFALRPLFKLSPLASVSMLSAWLIPGNAAVISSKQLYDQGYFTHKEAVIISTTFAISSIGWIVVVCTYLGFMDYFWTFFATITGVGMLIAVISVRIYPLNRYKDLYVNGTNHSQPAQEFYAGQKAAVPSKTNPEKLYHSTWIKAFNLACERNSKLSKENFLNKFPSIIGYVFNLTPVIICWGTIALCLVTYFPLFFKYVSLPIAWIFEVFGYSATTAEQTAPVIFSSLADNYLPIALLPTIDNPTPALKFVIGVLSIIQLIYLSEIGLLLLQFKLIRNFADLVVIFLIRTFIALVVTIPLALLIFPS</sequence>
<keyword evidence="1" id="KW-1133">Transmembrane helix</keyword>
<reference evidence="2 3" key="1">
    <citation type="submission" date="2017-08" db="EMBL/GenBank/DDBJ databases">
        <title>Reclassification of Bisgaard taxon 37 and 44.</title>
        <authorList>
            <person name="Christensen H."/>
        </authorList>
    </citation>
    <scope>NUCLEOTIDE SEQUENCE [LARGE SCALE GENOMIC DNA]</scope>
    <source>
        <strain evidence="2 3">B96_4</strain>
    </source>
</reference>
<gene>
    <name evidence="2" type="ORF">CJP74_07165</name>
</gene>
<feature type="transmembrane region" description="Helical" evidence="1">
    <location>
        <begin position="53"/>
        <end position="84"/>
    </location>
</feature>
<protein>
    <submittedName>
        <fullName evidence="2">Uncharacterized protein</fullName>
    </submittedName>
</protein>
<feature type="transmembrane region" description="Helical" evidence="1">
    <location>
        <begin position="337"/>
        <end position="362"/>
    </location>
</feature>
<keyword evidence="3" id="KW-1185">Reference proteome</keyword>
<feature type="transmembrane region" description="Helical" evidence="1">
    <location>
        <begin position="217"/>
        <end position="240"/>
    </location>
</feature>
<dbReference type="OrthoDB" id="1633380at2"/>
<feature type="transmembrane region" description="Helical" evidence="1">
    <location>
        <begin position="12"/>
        <end position="33"/>
    </location>
</feature>
<keyword evidence="1" id="KW-0472">Membrane</keyword>
<feature type="transmembrane region" description="Helical" evidence="1">
    <location>
        <begin position="417"/>
        <end position="441"/>
    </location>
</feature>
<dbReference type="Proteomes" id="UP000266258">
    <property type="component" value="Unassembled WGS sequence"/>
</dbReference>
<name>A0A3A1Y654_9GAMM</name>
<accession>A0A3A1Y654</accession>
<keyword evidence="1" id="KW-0812">Transmembrane</keyword>
<feature type="transmembrane region" description="Helical" evidence="1">
    <location>
        <begin position="143"/>
        <end position="174"/>
    </location>
</feature>
<feature type="transmembrane region" description="Helical" evidence="1">
    <location>
        <begin position="105"/>
        <end position="123"/>
    </location>
</feature>
<feature type="transmembrane region" description="Helical" evidence="1">
    <location>
        <begin position="453"/>
        <end position="475"/>
    </location>
</feature>
<dbReference type="RefSeq" id="WP_119497739.1">
    <property type="nucleotide sequence ID" value="NZ_NRJH01000064.1"/>
</dbReference>
<comment type="caution">
    <text evidence="2">The sequence shown here is derived from an EMBL/GenBank/DDBJ whole genome shotgun (WGS) entry which is preliminary data.</text>
</comment>
<evidence type="ECO:0000256" key="1">
    <source>
        <dbReference type="SAM" id="Phobius"/>
    </source>
</evidence>
<organism evidence="2 3">
    <name type="scientific">Psittacicella melopsittaci</name>
    <dbReference type="NCBI Taxonomy" id="2028576"/>
    <lineage>
        <taxon>Bacteria</taxon>
        <taxon>Pseudomonadati</taxon>
        <taxon>Pseudomonadota</taxon>
        <taxon>Gammaproteobacteria</taxon>
        <taxon>Pasteurellales</taxon>
        <taxon>Psittacicellaceae</taxon>
        <taxon>Psittacicella</taxon>
    </lineage>
</organism>
<proteinExistence type="predicted"/>
<dbReference type="EMBL" id="NRJH01000064">
    <property type="protein sequence ID" value="RIY31534.1"/>
    <property type="molecule type" value="Genomic_DNA"/>
</dbReference>